<comment type="caution">
    <text evidence="2">The sequence shown here is derived from an EMBL/GenBank/DDBJ whole genome shotgun (WGS) entry which is preliminary data.</text>
</comment>
<dbReference type="OrthoDB" id="414114at2759"/>
<evidence type="ECO:0000313" key="2">
    <source>
        <dbReference type="EMBL" id="CAE7564189.1"/>
    </source>
</evidence>
<accession>A0A812UFS8</accession>
<proteinExistence type="predicted"/>
<name>A0A812UFS8_9DINO</name>
<evidence type="ECO:0000256" key="1">
    <source>
        <dbReference type="SAM" id="SignalP"/>
    </source>
</evidence>
<sequence>MGRMSRLLLAWCGAAFAEMFVVEEKFAGGGCSTGLYAMGLVQPVGVCVANGENQATKLELVDNNTRFQYSMYRNGYINCSGPALFSSTEEMDRCHGAGDQYSRFTLETWDSATTTIYSAASCNDTEIFRESHFMIGRCMILGTGSRKYLCNATVGMLELYNYSEPDCTGRADIVELPPLSRCTASMITQASSCGTNKALLGKTGTRGLHAYLISGLGLLWLHWLHRGMCVK</sequence>
<reference evidence="2" key="1">
    <citation type="submission" date="2021-02" db="EMBL/GenBank/DDBJ databases">
        <authorList>
            <person name="Dougan E. K."/>
            <person name="Rhodes N."/>
            <person name="Thang M."/>
            <person name="Chan C."/>
        </authorList>
    </citation>
    <scope>NUCLEOTIDE SEQUENCE</scope>
</reference>
<keyword evidence="3" id="KW-1185">Reference proteome</keyword>
<gene>
    <name evidence="2" type="ORF">SNAT2548_LOCUS31914</name>
</gene>
<evidence type="ECO:0000313" key="3">
    <source>
        <dbReference type="Proteomes" id="UP000604046"/>
    </source>
</evidence>
<protein>
    <submittedName>
        <fullName evidence="2">Uncharacterized protein</fullName>
    </submittedName>
</protein>
<dbReference type="AlphaFoldDB" id="A0A812UFS8"/>
<feature type="signal peptide" evidence="1">
    <location>
        <begin position="1"/>
        <end position="17"/>
    </location>
</feature>
<dbReference type="Proteomes" id="UP000604046">
    <property type="component" value="Unassembled WGS sequence"/>
</dbReference>
<organism evidence="2 3">
    <name type="scientific">Symbiodinium natans</name>
    <dbReference type="NCBI Taxonomy" id="878477"/>
    <lineage>
        <taxon>Eukaryota</taxon>
        <taxon>Sar</taxon>
        <taxon>Alveolata</taxon>
        <taxon>Dinophyceae</taxon>
        <taxon>Suessiales</taxon>
        <taxon>Symbiodiniaceae</taxon>
        <taxon>Symbiodinium</taxon>
    </lineage>
</organism>
<keyword evidence="1" id="KW-0732">Signal</keyword>
<feature type="chain" id="PRO_5032713971" evidence="1">
    <location>
        <begin position="18"/>
        <end position="231"/>
    </location>
</feature>
<dbReference type="EMBL" id="CAJNDS010002683">
    <property type="protein sequence ID" value="CAE7564189.1"/>
    <property type="molecule type" value="Genomic_DNA"/>
</dbReference>